<organism evidence="4 5">
    <name type="scientific">Solimicrobium silvestre</name>
    <dbReference type="NCBI Taxonomy" id="2099400"/>
    <lineage>
        <taxon>Bacteria</taxon>
        <taxon>Pseudomonadati</taxon>
        <taxon>Pseudomonadota</taxon>
        <taxon>Betaproteobacteria</taxon>
        <taxon>Burkholderiales</taxon>
        <taxon>Oxalobacteraceae</taxon>
        <taxon>Solimicrobium</taxon>
    </lineage>
</organism>
<sequence length="190" mass="19643">MKRNIIATVLAVAGLMLGASAQAQVYVGGTVGESFWNTNCSGTTNCSTNDSGYKMLGGYNINSHWGVEATYFSVGKITANVGEINGEIKGTGADIAGVYRTNFGSSDWGMFAKLGFGSTKGEVIASEGTFTNSITTRTTEPVVGFGVTYAVNESFKLVADIDSRSVKVTVPGTTTSGGVVSLNIGAQVSF</sequence>
<proteinExistence type="predicted"/>
<name>A0A2S9H2A5_9BURK</name>
<feature type="chain" id="PRO_5015715168" evidence="2">
    <location>
        <begin position="24"/>
        <end position="190"/>
    </location>
</feature>
<dbReference type="RefSeq" id="WP_165794932.1">
    <property type="nucleotide sequence ID" value="NZ_PUGF01000004.1"/>
</dbReference>
<protein>
    <submittedName>
        <fullName evidence="4">Outer membrane protein beta-barrel domain</fullName>
    </submittedName>
</protein>
<dbReference type="Gene3D" id="2.40.160.20">
    <property type="match status" value="1"/>
</dbReference>
<feature type="domain" description="Outer membrane protein OmpA-like transmembrane" evidence="3">
    <location>
        <begin position="21"/>
        <end position="157"/>
    </location>
</feature>
<reference evidence="4 5" key="1">
    <citation type="submission" date="2018-02" db="EMBL/GenBank/DDBJ databases">
        <title>Solimicrobium silvestre gen. nov., sp. nov., isolated from alpine forest soil.</title>
        <authorList>
            <person name="Margesin R."/>
            <person name="Albuquerque L."/>
            <person name="Zhang D.-C."/>
            <person name="Froufe H.J.C."/>
            <person name="Severino R."/>
            <person name="Roxo I."/>
            <person name="Egas C."/>
            <person name="Da Costa M.S."/>
        </authorList>
    </citation>
    <scope>NUCLEOTIDE SEQUENCE [LARGE SCALE GENOMIC DNA]</scope>
    <source>
        <strain evidence="4 5">S20-91</strain>
    </source>
</reference>
<keyword evidence="5" id="KW-1185">Reference proteome</keyword>
<comment type="subcellular location">
    <subcellularLocation>
        <location evidence="1">Cell outer membrane</location>
    </subcellularLocation>
</comment>
<dbReference type="EMBL" id="PUGF01000004">
    <property type="protein sequence ID" value="PRC94112.1"/>
    <property type="molecule type" value="Genomic_DNA"/>
</dbReference>
<dbReference type="AlphaFoldDB" id="A0A2S9H2A5"/>
<feature type="signal peptide" evidence="2">
    <location>
        <begin position="1"/>
        <end position="23"/>
    </location>
</feature>
<dbReference type="SUPFAM" id="SSF56925">
    <property type="entry name" value="OMPA-like"/>
    <property type="match status" value="1"/>
</dbReference>
<evidence type="ECO:0000313" key="5">
    <source>
        <dbReference type="Proteomes" id="UP000237839"/>
    </source>
</evidence>
<evidence type="ECO:0000259" key="3">
    <source>
        <dbReference type="Pfam" id="PF01389"/>
    </source>
</evidence>
<evidence type="ECO:0000256" key="1">
    <source>
        <dbReference type="ARBA" id="ARBA00004442"/>
    </source>
</evidence>
<gene>
    <name evidence="4" type="ORF">S2091_1285</name>
</gene>
<dbReference type="InterPro" id="IPR011250">
    <property type="entry name" value="OMP/PagP_B-barrel"/>
</dbReference>
<evidence type="ECO:0000313" key="4">
    <source>
        <dbReference type="EMBL" id="PRC94112.1"/>
    </source>
</evidence>
<keyword evidence="2" id="KW-0732">Signal</keyword>
<evidence type="ECO:0000256" key="2">
    <source>
        <dbReference type="SAM" id="SignalP"/>
    </source>
</evidence>
<accession>A0A2S9H2A5</accession>
<dbReference type="Pfam" id="PF01389">
    <property type="entry name" value="OmpA_membrane"/>
    <property type="match status" value="1"/>
</dbReference>
<dbReference type="InterPro" id="IPR000498">
    <property type="entry name" value="OmpA-like_TM_dom"/>
</dbReference>
<comment type="caution">
    <text evidence="4">The sequence shown here is derived from an EMBL/GenBank/DDBJ whole genome shotgun (WGS) entry which is preliminary data.</text>
</comment>
<dbReference type="Proteomes" id="UP000237839">
    <property type="component" value="Unassembled WGS sequence"/>
</dbReference>
<dbReference type="GO" id="GO:0009279">
    <property type="term" value="C:cell outer membrane"/>
    <property type="evidence" value="ECO:0007669"/>
    <property type="project" value="UniProtKB-SubCell"/>
</dbReference>